<proteinExistence type="predicted"/>
<sequence length="85" mass="9567">MSQAFQLVNLELVNDFGPKDLESLWDDGYGTKTVKDYFDGAKEMIRPDGGPPPWFCPIECRQPLKSSPTLLFLPGNYCLVLIDLT</sequence>
<comment type="caution">
    <text evidence="1">The sequence shown here is derived from an EMBL/GenBank/DDBJ whole genome shotgun (WGS) entry which is preliminary data.</text>
</comment>
<evidence type="ECO:0000313" key="2">
    <source>
        <dbReference type="Proteomes" id="UP000309997"/>
    </source>
</evidence>
<accession>A0ACC4B5L3</accession>
<name>A0ACC4B5L3_POPAL</name>
<gene>
    <name evidence="1" type="ORF">D5086_024204</name>
</gene>
<keyword evidence="2" id="KW-1185">Reference proteome</keyword>
<dbReference type="EMBL" id="RCHU02000013">
    <property type="protein sequence ID" value="KAL3573591.1"/>
    <property type="molecule type" value="Genomic_DNA"/>
</dbReference>
<organism evidence="1 2">
    <name type="scientific">Populus alba</name>
    <name type="common">White poplar</name>
    <dbReference type="NCBI Taxonomy" id="43335"/>
    <lineage>
        <taxon>Eukaryota</taxon>
        <taxon>Viridiplantae</taxon>
        <taxon>Streptophyta</taxon>
        <taxon>Embryophyta</taxon>
        <taxon>Tracheophyta</taxon>
        <taxon>Spermatophyta</taxon>
        <taxon>Magnoliopsida</taxon>
        <taxon>eudicotyledons</taxon>
        <taxon>Gunneridae</taxon>
        <taxon>Pentapetalae</taxon>
        <taxon>rosids</taxon>
        <taxon>fabids</taxon>
        <taxon>Malpighiales</taxon>
        <taxon>Salicaceae</taxon>
        <taxon>Saliceae</taxon>
        <taxon>Populus</taxon>
    </lineage>
</organism>
<reference evidence="1 2" key="1">
    <citation type="journal article" date="2024" name="Plant Biotechnol. J.">
        <title>Genome and CRISPR/Cas9 system of a widespread forest tree (Populus alba) in the world.</title>
        <authorList>
            <person name="Liu Y.J."/>
            <person name="Jiang P.F."/>
            <person name="Han X.M."/>
            <person name="Li X.Y."/>
            <person name="Wang H.M."/>
            <person name="Wang Y.J."/>
            <person name="Wang X.X."/>
            <person name="Zeng Q.Y."/>
        </authorList>
    </citation>
    <scope>NUCLEOTIDE SEQUENCE [LARGE SCALE GENOMIC DNA]</scope>
    <source>
        <strain evidence="2">cv. PAL-ZL1</strain>
    </source>
</reference>
<evidence type="ECO:0000313" key="1">
    <source>
        <dbReference type="EMBL" id="KAL3573591.1"/>
    </source>
</evidence>
<dbReference type="Proteomes" id="UP000309997">
    <property type="component" value="Unassembled WGS sequence"/>
</dbReference>
<protein>
    <submittedName>
        <fullName evidence="1">Uncharacterized protein</fullName>
    </submittedName>
</protein>